<accession>A0A7S4G6H3</accession>
<name>A0A7S4G6H3_9EUGL</name>
<proteinExistence type="predicted"/>
<dbReference type="EMBL" id="HBJA01110219">
    <property type="protein sequence ID" value="CAE0826748.1"/>
    <property type="molecule type" value="Transcribed_RNA"/>
</dbReference>
<gene>
    <name evidence="1" type="ORF">EGYM00163_LOCUS38005</name>
</gene>
<protein>
    <submittedName>
        <fullName evidence="1">Uncharacterized protein</fullName>
    </submittedName>
</protein>
<dbReference type="AlphaFoldDB" id="A0A7S4G6H3"/>
<evidence type="ECO:0000313" key="1">
    <source>
        <dbReference type="EMBL" id="CAE0826748.1"/>
    </source>
</evidence>
<reference evidence="1" key="1">
    <citation type="submission" date="2021-01" db="EMBL/GenBank/DDBJ databases">
        <authorList>
            <person name="Corre E."/>
            <person name="Pelletier E."/>
            <person name="Niang G."/>
            <person name="Scheremetjew M."/>
            <person name="Finn R."/>
            <person name="Kale V."/>
            <person name="Holt S."/>
            <person name="Cochrane G."/>
            <person name="Meng A."/>
            <person name="Brown T."/>
            <person name="Cohen L."/>
        </authorList>
    </citation>
    <scope>NUCLEOTIDE SEQUENCE</scope>
    <source>
        <strain evidence="1">CCMP1594</strain>
    </source>
</reference>
<sequence length="120" mass="13606">MVQNILFDAPVFWCTSGDLHVSHFAPNPRRCRLPEIHAEQPCWGALYDPKSGLQKQRPLQWTESGVPRGCMQVAVNRLHEASGLAWQDAESHARTLHPQSEPFSAPKAFVLHRGRQQLMD</sequence>
<organism evidence="1">
    <name type="scientific">Eutreptiella gymnastica</name>
    <dbReference type="NCBI Taxonomy" id="73025"/>
    <lineage>
        <taxon>Eukaryota</taxon>
        <taxon>Discoba</taxon>
        <taxon>Euglenozoa</taxon>
        <taxon>Euglenida</taxon>
        <taxon>Spirocuta</taxon>
        <taxon>Euglenophyceae</taxon>
        <taxon>Eutreptiales</taxon>
        <taxon>Eutreptiaceae</taxon>
        <taxon>Eutreptiella</taxon>
    </lineage>
</organism>